<feature type="disulfide bond" evidence="10">
    <location>
        <begin position="1032"/>
        <end position="1041"/>
    </location>
</feature>
<organism evidence="18 19">
    <name type="scientific">Branchiostoma floridae</name>
    <name type="common">Florida lancelet</name>
    <name type="synonym">Amphioxus</name>
    <dbReference type="NCBI Taxonomy" id="7739"/>
    <lineage>
        <taxon>Eukaryota</taxon>
        <taxon>Metazoa</taxon>
        <taxon>Chordata</taxon>
        <taxon>Cephalochordata</taxon>
        <taxon>Leptocardii</taxon>
        <taxon>Amphioxiformes</taxon>
        <taxon>Branchiostomatidae</taxon>
        <taxon>Branchiostoma</taxon>
    </lineage>
</organism>
<sequence length="3227" mass="341987">MSPLAVFCLSCASLACFAGPVLAQVTGNYDDHSGDQGYSGSGAEVGSPAYYNPEDHSGDYSGYGGETGSAEYYNPDSSGDYGYGSGSGDAMTGTGVYYEPMYYGLDPNGTCSNSPCQNSAGCCEAPEGDWYCYCFLGYEEPDCSYFSDPCMSEENPCMHEGTCHFDSYSNQAYCECPPGFTGRACEFSMPIDCNSDECQNGGTCIMDSWEGPYCSCPDGFSGSVCEFAIGQCEEDTCVNGHCVGWICAGYYACNCDEGYHGTFCEIPDDGQYNDGEGPTGSEDSAADACSSSTCPDGVSCCVDPEGSWYCDCPLGYYGPTCADYTDPCAGNNPCQHGGNCTAPYSFSADAYCSCPRGFTGKWCETTVPTNCTLDECQNGAACVTDPWGSDDVWCDCPEGFTGPYCEFAVGECQEDSCEHGSCYSTDCDRYSYMCHCDEGYSGTFCEVEGDGGNNGPTGSGDYGPGDGQYNDTGPCSSSPCENGASCCEDPEGGWYCDCPLGFDLPTCATFNNPCNSGENPCMEGGTCVPPDSFSPDYAYCLCPRGFTGKVCETTVPTDCTLGECQNEAACVTDSWGGNDVWCECLEGFTGPYCEFAVGECQEDSCEHGSCYPADCGGYSYMCHCEEGYTGTFCEVEDDGQHSGDYGPTGSGDYGPPGSGDYGPYGSGDYGPTGSGDHGPYGSGDYGPSGSGDYGPGGPGEYLMYYGLDPNGTCSNSPCQNSAGCCEAPEGDWYCYCLLGYEEPGCTDFSDPCNSASGENPCMNEGTCYFDSYSNQAYCQCPPGFTGRACEFPMPTDCTSDECQNGGTCHPESWGDAWCSCPDGFSGPVCEFAIGQCEEDTCVNGDCVGWICAGYYACNCEEGYTGTFCEVEGDGQHSGDYGPTGSGDYGASGSGDYGPYGSGDYGPSGSGDYGPGDGHYNDTDGCSSSPCENGASCCEDPDGSWYCDCPLGFHGPTCALFTNPCVDENPCMEGGTCVFDPTMPDYGYCQCPPGFTGKVCETTVPTDCTLDQCQNGGACVTDSWGGNYVWCECPEGFTGPYCEFAVGECQEDSCEHGSCYPADCGGYSYMCHCEEGYTGTFCEVEGDGQHSGDYGPTGSGDYGASGSGDYGPYGSGDYGPSGSGDYGPGDYAVYYGLDPNGTCSNSPCQNSAGCCEAPEGDWYCYCLLGYEEPDCSFFSDPCMSEENPCMNEGTCHFDSYSNQAYCQCQPGFTGRACEFPMPTDCTSDECQNGGTCIMESWGDPWCSCPDGFSGPVCEFAIGQCEEDTCVNGDCVEWICAGYYACNCDEGYSGTFCEVEGDGSDYGPSGSGDYGPTGSGDYGPSGSGDYGLHGSGDYGPTGSGDNGPYYPSEGPGPYPSESPGPYYPSEGPGPYPSESPGPYYPSEGPGPYPSESPGPYYPSEGPGPYPSESPGPYYPSEGPGPYPSESPGPYYPSEGPGPYPSESPGPYYPSEGPGPYPSESPGPYYPSEGPGPYPSESPGPYYPSEGPGPYPSESPGPYYPSESPGPYYPSEGPGPYPSESPGPYYPSEGPGPYPSESPGPYYPSEGPGPYPTGSGDYGPGDGQYNDTDGCSSSPCQNGASCCEDPDGGWYCDCPLGFDLPTCADFTNPCAGENPCMEGGTCVPPDSFSPDYAYCLCPRGFTGKVCETTVPTDCALNECQNGAACHTDSWGGGDVWCDCPEGFTGPYCEFAVGECQIDSCEHGSCYPTDCDGYSYMCDCEEGYSGTFCDVEGDGGDYGPTGSGEYGPSGSGDYGPYYPSEGPGPYPSEGPGPHPSEDPRPYNPTDDPGSYTTEVPGPNPLEDSNLYPFGPDAGDLEYEDLLNSGDGHYWGECLEQSINDEGFPFYGKRHYKLYVCDNGMISFETPWAPWVPYLFGSRRMYSDIAMIAPFWAMSDASSLSLDRQDTAEHSHVYFHSYAEGDGQANTEEILNRAGEDANDYDASIPDFRPTWALVVTWVRLPPYIGCSCYRGWGCQECDLTDVQTNTFQAVLMTNALHSFGKSIYPQGGLNWVYPGFSDEYYQYFTDVQDLPWPVAGFSAGDVGQNVINLPTYSGTQRMHLLDEVEGNTGYVGQWMVRMEDSDGTMDARLECLAWHRDQPDPADVQSSLSELPPDCPCTEWQLWFDGAFQIDWSSWGWDICAYSAFPTADGLVQKCCYEDGALKTGGPDGGYVTQNRADDEYAYTKCCVESVGTCDLFYEKRPSANCSQYLPPVWSWTWGDPHITTLDGKRYTFNGKGEYVMADVDSGQYQLQARTAFPEGTNTATAFSAMVIQKMGGVPIQVNIASDSETGMSLYIDGTLQDMTIYGNVSSTIAQESNVLVSRPSANEFKVYYSTGVSATAQVEQGMMSIVFSAPESFKGQTKGLLGVWDDDQANDFTMYDGTVLSSDSTERQIFDFGRSWQVLPVTSLFHYDAGQSVDTFQDDTFVPTFGDEVENADPVLLQQAQDKCGDNQECMYDVLQTGDVAVGEASLHQSTTIEDGSQKSSNYPPTVTGPAVLYAVYQETLQFSLTAEDRNGDSISFSISSPSTLAASVLSSSGNTATFSWQVDRREMFNLKILVTDSGGASALYWPTVYLCSCENGGSCATSGGTQSSSNNTRFVMQECTCAAGYTGSNCESDIDACAANYQPCYAGVRCIDLPAPANISGYQCDSCPTGYSGNGQRCSDVDECASGSSCAQLCVNFPGSYQCSCNAGYELGDDGSSCNDVDECTPASDCDQVCNNNEGSYSCSCNSGFELGSDGKSCSPTDPCPVGDTGGCDVVNGWCLNNGGAKQCACKSGYALADDGVTCNDVNECQTGENNCNQNCGNTEGSYTCSCEAGYQLVDEHTCQDIDECNTGNYNCSGNTVCKNQPGSYSCDCAAGLVLTDGECVDLPDDEKPVSVSTRTSSDQDLSNTVTFNCGMSLAQYTVTVDNAFSALLAAMATEHCTTNAVECGVITSDGSRRRRRSTPVTFSVLEVQRPSGYPSANNDSTIALAYYLLLPSGNTSIPGSELMAILQSNVSALEAVLGANISSIALLVPVEEEEPVAATGGNAVVIVVAVLVPLVLLAVAIAVAVYMYKKSRNKKVGLSSEDVRMEPVRKERVSTRAWGPLGKGGATAAKPPPTWAEQATVGIGSQPVRAPLPPVRAPTFVREGTQGSIATLPPVRNPTFVREGTQGSIANPAYQSTGELKGETEPKVNILQLLPSRLPAPPTESELYPKPPGTPEAPEEKASEGDSLLETQELQP</sequence>
<evidence type="ECO:0000256" key="8">
    <source>
        <dbReference type="ARBA" id="ARBA00023157"/>
    </source>
</evidence>
<feature type="disulfide bond" evidence="10">
    <location>
        <begin position="354"/>
        <end position="363"/>
    </location>
</feature>
<dbReference type="PROSITE" id="PS50856">
    <property type="entry name" value="AMOP"/>
    <property type="match status" value="1"/>
</dbReference>
<dbReference type="InterPro" id="IPR001881">
    <property type="entry name" value="EGF-like_Ca-bd_dom"/>
</dbReference>
<feature type="domain" description="EGF-like" evidence="14">
    <location>
        <begin position="2619"/>
        <end position="2665"/>
    </location>
</feature>
<dbReference type="RefSeq" id="XP_035666779.1">
    <property type="nucleotide sequence ID" value="XM_035810886.1"/>
</dbReference>
<feature type="disulfide bond" evidence="10">
    <location>
        <begin position="1638"/>
        <end position="1647"/>
    </location>
</feature>
<dbReference type="InterPro" id="IPR009030">
    <property type="entry name" value="Growth_fac_rcpt_cys_sf"/>
</dbReference>
<dbReference type="SMART" id="SM00181">
    <property type="entry name" value="EGF"/>
    <property type="match status" value="35"/>
</dbReference>
<feature type="domain" description="EGF-like" evidence="14">
    <location>
        <begin position="2791"/>
        <end position="2830"/>
    </location>
</feature>
<feature type="compositionally biased region" description="Pro residues" evidence="11">
    <location>
        <begin position="1514"/>
        <end position="1552"/>
    </location>
</feature>
<feature type="disulfide bond" evidence="10">
    <location>
        <begin position="412"/>
        <end position="422"/>
    </location>
</feature>
<feature type="disulfide bond" evidence="10">
    <location>
        <begin position="780"/>
        <end position="789"/>
    </location>
</feature>
<dbReference type="Pfam" id="PF00008">
    <property type="entry name" value="EGF"/>
    <property type="match status" value="10"/>
</dbReference>
<dbReference type="InterPro" id="IPR000742">
    <property type="entry name" value="EGF"/>
</dbReference>
<feature type="compositionally biased region" description="Low complexity" evidence="11">
    <location>
        <begin position="1501"/>
        <end position="1513"/>
    </location>
</feature>
<feature type="region of interest" description="Disordered" evidence="11">
    <location>
        <begin position="1306"/>
        <end position="1567"/>
    </location>
</feature>
<feature type="disulfide bond" evidence="10">
    <location>
        <begin position="1053"/>
        <end position="1070"/>
    </location>
</feature>
<dbReference type="CDD" id="cd00054">
    <property type="entry name" value="EGF_CA"/>
    <property type="match status" value="9"/>
</dbReference>
<proteinExistence type="predicted"/>
<name>A0A9J7KMX2_BRAFL</name>
<comment type="caution">
    <text evidence="10">Lacks conserved residue(s) required for the propagation of feature annotation.</text>
</comment>
<dbReference type="PROSITE" id="PS01186">
    <property type="entry name" value="EGF_2"/>
    <property type="match status" value="32"/>
</dbReference>
<feature type="disulfide bond" evidence="10">
    <location>
        <begin position="498"/>
        <end position="507"/>
    </location>
</feature>
<dbReference type="InterPro" id="IPR000152">
    <property type="entry name" value="EGF-type_Asp/Asn_hydroxyl_site"/>
</dbReference>
<feature type="compositionally biased region" description="Gly residues" evidence="11">
    <location>
        <begin position="1740"/>
        <end position="1753"/>
    </location>
</feature>
<dbReference type="Proteomes" id="UP000001554">
    <property type="component" value="Chromosome 2"/>
</dbReference>
<feature type="disulfide bond" evidence="10">
    <location>
        <begin position="542"/>
        <end position="551"/>
    </location>
</feature>
<feature type="disulfide bond" evidence="10">
    <location>
        <begin position="600"/>
        <end position="610"/>
    </location>
</feature>
<dbReference type="InterPro" id="IPR005533">
    <property type="entry name" value="AMOP_dom"/>
</dbReference>
<feature type="disulfide bond" evidence="10">
    <location>
        <begin position="1048"/>
        <end position="1058"/>
    </location>
</feature>
<evidence type="ECO:0000256" key="4">
    <source>
        <dbReference type="ARBA" id="ARBA00022729"/>
    </source>
</evidence>
<dbReference type="InterPro" id="IPR003886">
    <property type="entry name" value="NIDO_dom"/>
</dbReference>
<reference evidence="18" key="1">
    <citation type="journal article" date="2020" name="Nat. Ecol. Evol.">
        <title>Deeply conserved synteny resolves early events in vertebrate evolution.</title>
        <authorList>
            <person name="Simakov O."/>
            <person name="Marletaz F."/>
            <person name="Yue J.X."/>
            <person name="O'Connell B."/>
            <person name="Jenkins J."/>
            <person name="Brandt A."/>
            <person name="Calef R."/>
            <person name="Tung C.H."/>
            <person name="Huang T.K."/>
            <person name="Schmutz J."/>
            <person name="Satoh N."/>
            <person name="Yu J.K."/>
            <person name="Putnam N.H."/>
            <person name="Green R.E."/>
            <person name="Rokhsar D.S."/>
        </authorList>
    </citation>
    <scope>NUCLEOTIDE SEQUENCE [LARGE SCALE GENOMIC DNA]</scope>
    <source>
        <strain evidence="18">S238N-H82</strain>
    </source>
</reference>
<dbReference type="Gene3D" id="2.10.25.10">
    <property type="entry name" value="Laminin"/>
    <property type="match status" value="23"/>
</dbReference>
<dbReference type="SMART" id="SM00539">
    <property type="entry name" value="NIDO"/>
    <property type="match status" value="1"/>
</dbReference>
<keyword evidence="18" id="KW-1185">Reference proteome</keyword>
<dbReference type="PROSITE" id="PS00010">
    <property type="entry name" value="ASX_HYDROXYL"/>
    <property type="match status" value="4"/>
</dbReference>
<feature type="domain" description="EGF-like" evidence="14">
    <location>
        <begin position="471"/>
        <end position="508"/>
    </location>
</feature>
<feature type="disulfide bond" evidence="10">
    <location>
        <begin position="1701"/>
        <end position="1718"/>
    </location>
</feature>
<feature type="domain" description="VWFD" evidence="17">
    <location>
        <begin position="2213"/>
        <end position="2409"/>
    </location>
</feature>
<dbReference type="GO" id="GO:0007160">
    <property type="term" value="P:cell-matrix adhesion"/>
    <property type="evidence" value="ECO:0007669"/>
    <property type="project" value="InterPro"/>
</dbReference>
<evidence type="ECO:0000313" key="18">
    <source>
        <dbReference type="Proteomes" id="UP000001554"/>
    </source>
</evidence>
<dbReference type="SMART" id="SM00216">
    <property type="entry name" value="VWD"/>
    <property type="match status" value="1"/>
</dbReference>
<dbReference type="Pfam" id="PF00094">
    <property type="entry name" value="VWD"/>
    <property type="match status" value="1"/>
</dbReference>
<feature type="disulfide bond" evidence="10">
    <location>
        <begin position="820"/>
        <end position="829"/>
    </location>
</feature>
<feature type="domain" description="EGF-like" evidence="14">
    <location>
        <begin position="921"/>
        <end position="958"/>
    </location>
</feature>
<evidence type="ECO:0000256" key="11">
    <source>
        <dbReference type="SAM" id="MobiDB-lite"/>
    </source>
</evidence>
<accession>A0A9J7KMX2</accession>
<feature type="domain" description="EGF-like" evidence="14">
    <location>
        <begin position="1220"/>
        <end position="1257"/>
    </location>
</feature>
<feature type="domain" description="EGF-like" evidence="14">
    <location>
        <begin position="1044"/>
        <end position="1082"/>
    </location>
</feature>
<feature type="domain" description="EGF-like" evidence="14">
    <location>
        <begin position="189"/>
        <end position="226"/>
    </location>
</feature>
<feature type="domain" description="EGF-like" evidence="14">
    <location>
        <begin position="596"/>
        <end position="634"/>
    </location>
</feature>
<feature type="domain" description="EGF-like" evidence="14">
    <location>
        <begin position="2666"/>
        <end position="2705"/>
    </location>
</feature>
<feature type="domain" description="EGF-like" evidence="14">
    <location>
        <begin position="555"/>
        <end position="594"/>
    </location>
</feature>
<feature type="domain" description="EGF-like" evidence="14">
    <location>
        <begin position="748"/>
        <end position="790"/>
    </location>
</feature>
<evidence type="ECO:0000256" key="6">
    <source>
        <dbReference type="ARBA" id="ARBA00022989"/>
    </source>
</evidence>
<dbReference type="SUPFAM" id="SSF57196">
    <property type="entry name" value="EGF/Laminin"/>
    <property type="match status" value="14"/>
</dbReference>
<dbReference type="FunFam" id="2.10.25.10:FF:000005">
    <property type="entry name" value="Fibrillin 2"/>
    <property type="match status" value="2"/>
</dbReference>
<feature type="disulfide bond" evidence="10">
    <location>
        <begin position="2710"/>
        <end position="2720"/>
    </location>
</feature>
<feature type="domain" description="AMOP" evidence="15">
    <location>
        <begin position="2083"/>
        <end position="2201"/>
    </location>
</feature>
<feature type="compositionally biased region" description="Gly residues" evidence="11">
    <location>
        <begin position="1307"/>
        <end position="1343"/>
    </location>
</feature>
<feature type="compositionally biased region" description="Pro residues" evidence="11">
    <location>
        <begin position="1352"/>
        <end position="1500"/>
    </location>
</feature>
<feature type="disulfide bond" evidence="10">
    <location>
        <begin position="1680"/>
        <end position="1689"/>
    </location>
</feature>
<feature type="region of interest" description="Disordered" evidence="11">
    <location>
        <begin position="1740"/>
        <end position="1812"/>
    </location>
</feature>
<feature type="domain" description="EGF-like" evidence="14">
    <location>
        <begin position="1651"/>
        <end position="1690"/>
    </location>
</feature>
<keyword evidence="2 10" id="KW-0245">EGF-like domain</keyword>
<feature type="disulfide bond" evidence="10">
    <location>
        <begin position="157"/>
        <end position="174"/>
    </location>
</feature>
<feature type="disulfide bond" evidence="10">
    <location>
        <begin position="1595"/>
        <end position="1604"/>
    </location>
</feature>
<feature type="disulfide bond" evidence="10">
    <location>
        <begin position="761"/>
        <end position="778"/>
    </location>
</feature>
<feature type="domain" description="EGF-like" evidence="14">
    <location>
        <begin position="2573"/>
        <end position="2617"/>
    </location>
</feature>
<feature type="domain" description="EGF-like" evidence="14">
    <location>
        <begin position="1568"/>
        <end position="1605"/>
    </location>
</feature>
<dbReference type="InterPro" id="IPR049883">
    <property type="entry name" value="NOTCH1_EGF-like"/>
</dbReference>
<feature type="transmembrane region" description="Helical" evidence="12">
    <location>
        <begin position="3034"/>
        <end position="3059"/>
    </location>
</feature>
<feature type="disulfide bond" evidence="10">
    <location>
        <begin position="584"/>
        <end position="593"/>
    </location>
</feature>
<feature type="domain" description="EGF-like" evidence="14">
    <location>
        <begin position="960"/>
        <end position="1000"/>
    </location>
</feature>
<evidence type="ECO:0000259" key="17">
    <source>
        <dbReference type="PROSITE" id="PS51233"/>
    </source>
</evidence>
<dbReference type="FunFam" id="2.10.25.10:FF:000893">
    <property type="entry name" value="Uncharacterized protein"/>
    <property type="match status" value="6"/>
</dbReference>
<evidence type="ECO:0000313" key="19">
    <source>
        <dbReference type="RefSeq" id="XP_035666779.1"/>
    </source>
</evidence>
<feature type="disulfide bond" evidence="10">
    <location>
        <begin position="216"/>
        <end position="225"/>
    </location>
</feature>
<keyword evidence="3 12" id="KW-0812">Transmembrane</keyword>
<dbReference type="PROSITE" id="PS01187">
    <property type="entry name" value="EGF_CA"/>
    <property type="match status" value="2"/>
</dbReference>
<evidence type="ECO:0000256" key="5">
    <source>
        <dbReference type="ARBA" id="ARBA00022737"/>
    </source>
</evidence>
<feature type="domain" description="NIDO" evidence="16">
    <location>
        <begin position="1912"/>
        <end position="2081"/>
    </location>
</feature>
<dbReference type="PROSITE" id="PS51233">
    <property type="entry name" value="VWFD"/>
    <property type="match status" value="1"/>
</dbReference>
<feature type="disulfide bond" evidence="10">
    <location>
        <begin position="436"/>
        <end position="445"/>
    </location>
</feature>
<dbReference type="GeneID" id="118409686"/>
<evidence type="ECO:0000256" key="12">
    <source>
        <dbReference type="SAM" id="Phobius"/>
    </source>
</evidence>
<keyword evidence="4 13" id="KW-0732">Signal</keyword>
<dbReference type="Pfam" id="PF06119">
    <property type="entry name" value="NIDO"/>
    <property type="match status" value="1"/>
</dbReference>
<feature type="disulfide bond" evidence="10">
    <location>
        <begin position="2670"/>
        <end position="2680"/>
    </location>
</feature>
<keyword evidence="7 12" id="KW-0472">Membrane</keyword>
<feature type="domain" description="EGF-like" evidence="14">
    <location>
        <begin position="1003"/>
        <end position="1042"/>
    </location>
</feature>
<feature type="chain" id="PRO_5039888687" evidence="13">
    <location>
        <begin position="24"/>
        <end position="3227"/>
    </location>
</feature>
<feature type="disulfide bond" evidence="10">
    <location>
        <begin position="176"/>
        <end position="185"/>
    </location>
</feature>
<feature type="domain" description="EGF-like" evidence="14">
    <location>
        <begin position="1177"/>
        <end position="1217"/>
    </location>
</feature>
<feature type="disulfide bond" evidence="10">
    <location>
        <begin position="417"/>
        <end position="434"/>
    </location>
</feature>
<feature type="disulfide bond" evidence="10">
    <location>
        <begin position="1207"/>
        <end position="1216"/>
    </location>
</feature>
<feature type="disulfide bond" evidence="10">
    <location>
        <begin position="990"/>
        <end position="999"/>
    </location>
</feature>
<keyword evidence="8 10" id="KW-1015">Disulfide bond</keyword>
<feature type="disulfide bond" evidence="10">
    <location>
        <begin position="1720"/>
        <end position="1729"/>
    </location>
</feature>
<feature type="disulfide bond" evidence="10">
    <location>
        <begin position="948"/>
        <end position="957"/>
    </location>
</feature>
<dbReference type="InterPro" id="IPR056619">
    <property type="entry name" value="C8-3_MUC4"/>
</dbReference>
<dbReference type="SMART" id="SM00723">
    <property type="entry name" value="AMOP"/>
    <property type="match status" value="1"/>
</dbReference>
<evidence type="ECO:0000256" key="9">
    <source>
        <dbReference type="ARBA" id="ARBA00023180"/>
    </source>
</evidence>
<dbReference type="PANTHER" id="PTHR12916">
    <property type="entry name" value="CYTOCHROME C OXIDASE POLYPEPTIDE VIC-2"/>
    <property type="match status" value="1"/>
</dbReference>
<feature type="domain" description="EGF-like" evidence="14">
    <location>
        <begin position="324"/>
        <end position="364"/>
    </location>
</feature>
<dbReference type="FunFam" id="2.10.25.10:FF:001012">
    <property type="entry name" value="Uncharacterized protein"/>
    <property type="match status" value="3"/>
</dbReference>
<keyword evidence="9" id="KW-0325">Glycoprotein</keyword>
<dbReference type="PROSITE" id="PS51220">
    <property type="entry name" value="NIDO"/>
    <property type="match status" value="1"/>
</dbReference>
<feature type="disulfide bond" evidence="10">
    <location>
        <begin position="624"/>
        <end position="633"/>
    </location>
</feature>
<reference evidence="19" key="2">
    <citation type="submission" date="2025-08" db="UniProtKB">
        <authorList>
            <consortium name="RefSeq"/>
        </authorList>
    </citation>
    <scope>IDENTIFICATION</scope>
    <source>
        <strain evidence="19">S238N-H82</strain>
        <tissue evidence="19">Testes</tissue>
    </source>
</reference>
<feature type="domain" description="EGF-like" evidence="14">
    <location>
        <begin position="1692"/>
        <end position="1730"/>
    </location>
</feature>
<dbReference type="KEGG" id="bfo:118409686"/>
<feature type="compositionally biased region" description="Pro residues" evidence="11">
    <location>
        <begin position="1762"/>
        <end position="1774"/>
    </location>
</feature>
<dbReference type="PANTHER" id="PTHR12916:SF4">
    <property type="entry name" value="UNINFLATABLE, ISOFORM C"/>
    <property type="match status" value="1"/>
</dbReference>
<dbReference type="OrthoDB" id="18487at2759"/>
<dbReference type="InterPro" id="IPR026823">
    <property type="entry name" value="cEGF"/>
</dbReference>
<feature type="domain" description="EGF-like" evidence="14">
    <location>
        <begin position="408"/>
        <end position="446"/>
    </location>
</feature>
<feature type="domain" description="EGF-like" evidence="14">
    <location>
        <begin position="2831"/>
        <end position="2869"/>
    </location>
</feature>
<feature type="domain" description="EGF-like" evidence="14">
    <location>
        <begin position="510"/>
        <end position="552"/>
    </location>
</feature>
<dbReference type="PROSITE" id="PS00022">
    <property type="entry name" value="EGF_1"/>
    <property type="match status" value="24"/>
</dbReference>
<feature type="domain" description="EGF-like" evidence="14">
    <location>
        <begin position="2706"/>
        <end position="2745"/>
    </location>
</feature>
<evidence type="ECO:0000259" key="16">
    <source>
        <dbReference type="PROSITE" id="PS51220"/>
    </source>
</evidence>
<dbReference type="PROSITE" id="PS50026">
    <property type="entry name" value="EGF_3"/>
    <property type="match status" value="28"/>
</dbReference>
<protein>
    <submittedName>
        <fullName evidence="19">Uncharacterized protein LOC118409686 isoform X1</fullName>
    </submittedName>
</protein>
<evidence type="ECO:0000256" key="2">
    <source>
        <dbReference type="ARBA" id="ARBA00022536"/>
    </source>
</evidence>
<dbReference type="InterPro" id="IPR001846">
    <property type="entry name" value="VWF_type-D"/>
</dbReference>
<dbReference type="SUPFAM" id="SSF57184">
    <property type="entry name" value="Growth factor receptor domain"/>
    <property type="match status" value="2"/>
</dbReference>
<feature type="domain" description="EGF-like" evidence="14">
    <location>
        <begin position="1607"/>
        <end position="1648"/>
    </location>
</feature>
<keyword evidence="5" id="KW-0677">Repeat</keyword>
<feature type="domain" description="EGF-like" evidence="14">
    <location>
        <begin position="793"/>
        <end position="830"/>
    </location>
</feature>
<evidence type="ECO:0000259" key="14">
    <source>
        <dbReference type="PROSITE" id="PS50026"/>
    </source>
</evidence>
<feature type="region of interest" description="Disordered" evidence="11">
    <location>
        <begin position="644"/>
        <end position="692"/>
    </location>
</feature>
<dbReference type="Pfam" id="PF07645">
    <property type="entry name" value="EGF_CA"/>
    <property type="match status" value="2"/>
</dbReference>
<feature type="disulfide bond" evidence="10">
    <location>
        <begin position="1188"/>
        <end position="1205"/>
    </location>
</feature>
<evidence type="ECO:0000256" key="1">
    <source>
        <dbReference type="ARBA" id="ARBA00004370"/>
    </source>
</evidence>
<evidence type="ECO:0000256" key="3">
    <source>
        <dbReference type="ARBA" id="ARBA00022692"/>
    </source>
</evidence>
<evidence type="ECO:0000259" key="15">
    <source>
        <dbReference type="PROSITE" id="PS50856"/>
    </source>
</evidence>
<feature type="domain" description="EGF-like" evidence="14">
    <location>
        <begin position="367"/>
        <end position="406"/>
    </location>
</feature>
<evidence type="ECO:0000256" key="13">
    <source>
        <dbReference type="SAM" id="SignalP"/>
    </source>
</evidence>
<feature type="domain" description="EGF-like" evidence="14">
    <location>
        <begin position="285"/>
        <end position="322"/>
    </location>
</feature>
<gene>
    <name evidence="19" type="primary">LOC118409686</name>
</gene>
<feature type="disulfide bond" evidence="10">
    <location>
        <begin position="1696"/>
        <end position="1706"/>
    </location>
</feature>
<feature type="domain" description="EGF-like" evidence="14">
    <location>
        <begin position="146"/>
        <end position="186"/>
    </location>
</feature>
<evidence type="ECO:0000256" key="10">
    <source>
        <dbReference type="PROSITE-ProRule" id="PRU00076"/>
    </source>
</evidence>
<dbReference type="GO" id="GO:0005509">
    <property type="term" value="F:calcium ion binding"/>
    <property type="evidence" value="ECO:0007669"/>
    <property type="project" value="InterPro"/>
</dbReference>
<feature type="disulfide bond" evidence="10">
    <location>
        <begin position="312"/>
        <end position="321"/>
    </location>
</feature>
<dbReference type="SMART" id="SM00179">
    <property type="entry name" value="EGF_CA"/>
    <property type="match status" value="21"/>
</dbReference>
<feature type="disulfide bond" evidence="10">
    <location>
        <begin position="605"/>
        <end position="622"/>
    </location>
</feature>
<comment type="subcellular location">
    <subcellularLocation>
        <location evidence="1">Membrane</location>
    </subcellularLocation>
</comment>
<dbReference type="Pfam" id="PF23263">
    <property type="entry name" value="C8-3_MUC4"/>
    <property type="match status" value="1"/>
</dbReference>
<feature type="disulfide bond" evidence="10">
    <location>
        <begin position="1247"/>
        <end position="1256"/>
    </location>
</feature>
<feature type="compositionally biased region" description="Gly residues" evidence="11">
    <location>
        <begin position="646"/>
        <end position="692"/>
    </location>
</feature>
<feature type="region of interest" description="Disordered" evidence="11">
    <location>
        <begin position="3185"/>
        <end position="3227"/>
    </location>
</feature>
<evidence type="ECO:0000256" key="7">
    <source>
        <dbReference type="ARBA" id="ARBA00023136"/>
    </source>
</evidence>
<keyword evidence="6 12" id="KW-1133">Transmembrane helix</keyword>
<dbReference type="InterPro" id="IPR018097">
    <property type="entry name" value="EGF_Ca-bd_CS"/>
</dbReference>
<feature type="disulfide bond" evidence="10">
    <location>
        <begin position="2607"/>
        <end position="2616"/>
    </location>
</feature>
<dbReference type="GO" id="GO:0016020">
    <property type="term" value="C:membrane"/>
    <property type="evidence" value="ECO:0007669"/>
    <property type="project" value="UniProtKB-SubCell"/>
</dbReference>
<feature type="disulfide bond" evidence="10">
    <location>
        <begin position="1072"/>
        <end position="1081"/>
    </location>
</feature>
<feature type="disulfide bond" evidence="10">
    <location>
        <begin position="396"/>
        <end position="405"/>
    </location>
</feature>
<dbReference type="Pfam" id="PF12662">
    <property type="entry name" value="cEGF"/>
    <property type="match status" value="2"/>
</dbReference>
<feature type="signal peptide" evidence="13">
    <location>
        <begin position="1"/>
        <end position="23"/>
    </location>
</feature>